<reference evidence="4 5" key="1">
    <citation type="submission" date="2017-10" db="EMBL/GenBank/DDBJ databases">
        <title>Complete Genome Sequence of Faecalibacterium prausnitzii isolated from the gut of healthy adult Indian.</title>
        <authorList>
            <person name="Bag S."/>
            <person name="Ghosh T.S."/>
            <person name="Das B."/>
        </authorList>
    </citation>
    <scope>NUCLEOTIDE SEQUENCE [LARGE SCALE GENOMIC DNA]</scope>
    <source>
        <strain evidence="4 5">Indica</strain>
    </source>
</reference>
<keyword evidence="3" id="KW-1133">Transmembrane helix</keyword>
<dbReference type="Pfam" id="PF13347">
    <property type="entry name" value="MFS_2"/>
    <property type="match status" value="1"/>
</dbReference>
<feature type="transmembrane region" description="Helical" evidence="3">
    <location>
        <begin position="146"/>
        <end position="169"/>
    </location>
</feature>
<dbReference type="GO" id="GO:0015293">
    <property type="term" value="F:symporter activity"/>
    <property type="evidence" value="ECO:0007669"/>
    <property type="project" value="UniProtKB-KW"/>
</dbReference>
<dbReference type="SUPFAM" id="SSF103473">
    <property type="entry name" value="MFS general substrate transporter"/>
    <property type="match status" value="1"/>
</dbReference>
<dbReference type="GO" id="GO:0005886">
    <property type="term" value="C:plasma membrane"/>
    <property type="evidence" value="ECO:0007669"/>
    <property type="project" value="TreeGrafter"/>
</dbReference>
<evidence type="ECO:0000256" key="2">
    <source>
        <dbReference type="ARBA" id="ARBA00022847"/>
    </source>
</evidence>
<keyword evidence="3" id="KW-0812">Transmembrane</keyword>
<feature type="transmembrane region" description="Helical" evidence="3">
    <location>
        <begin position="75"/>
        <end position="97"/>
    </location>
</feature>
<accession>A0A291T7V6</accession>
<keyword evidence="2" id="KW-0769">Symport</keyword>
<evidence type="ECO:0000313" key="5">
    <source>
        <dbReference type="Proteomes" id="UP000223709"/>
    </source>
</evidence>
<evidence type="ECO:0000256" key="1">
    <source>
        <dbReference type="ARBA" id="ARBA00022448"/>
    </source>
</evidence>
<feature type="transmembrane region" description="Helical" evidence="3">
    <location>
        <begin position="296"/>
        <end position="319"/>
    </location>
</feature>
<gene>
    <name evidence="4" type="ORF">CRH10_02465</name>
</gene>
<evidence type="ECO:0000256" key="3">
    <source>
        <dbReference type="SAM" id="Phobius"/>
    </source>
</evidence>
<dbReference type="PANTHER" id="PTHR11328">
    <property type="entry name" value="MAJOR FACILITATOR SUPERFAMILY DOMAIN-CONTAINING PROTEIN"/>
    <property type="match status" value="1"/>
</dbReference>
<feature type="transmembrane region" description="Helical" evidence="3">
    <location>
        <begin position="373"/>
        <end position="396"/>
    </location>
</feature>
<dbReference type="CDD" id="cd17332">
    <property type="entry name" value="MFS_MelB_like"/>
    <property type="match status" value="1"/>
</dbReference>
<dbReference type="InterPro" id="IPR001927">
    <property type="entry name" value="Na/Gal_symport"/>
</dbReference>
<feature type="transmembrane region" description="Helical" evidence="3">
    <location>
        <begin position="227"/>
        <end position="252"/>
    </location>
</feature>
<dbReference type="GO" id="GO:0008643">
    <property type="term" value="P:carbohydrate transport"/>
    <property type="evidence" value="ECO:0007669"/>
    <property type="project" value="InterPro"/>
</dbReference>
<dbReference type="RefSeq" id="WP_098922682.1">
    <property type="nucleotide sequence ID" value="NZ_CP023819.1"/>
</dbReference>
<dbReference type="GO" id="GO:0006814">
    <property type="term" value="P:sodium ion transport"/>
    <property type="evidence" value="ECO:0007669"/>
    <property type="project" value="InterPro"/>
</dbReference>
<feature type="transmembrane region" description="Helical" evidence="3">
    <location>
        <begin position="103"/>
        <end position="125"/>
    </location>
</feature>
<sequence>MELTLKQKTAFGIGAVGKDMVYALSASYVMYYYQDVLGLSASFVGVVLMAARFFDAFNDPFMGVLVAKTHTRWGCFRPWIFSGTLLNALVLYALFAAPVLDEAALMVYFSVVYILWGVTYTMMDIPYWSMIPAVTRTPKDRENLSMVGRTCAGVGSALIAMFTMLLVGALGGDSERAGFRWVALIVAAIFAVTELVCCISMKETTPSEMKTATVKEMFSALFRNDQAMVVVGSIVLINSALYLTSNFIIYFFKYDLGGAGWKATYTLFSTVGGAAQILGMMVLYPLLRKKFSSTQVFCLSLLLALCGYGTLLVFCLTGLSHSLALLCIPGVVVFACNGMLTVLTTLFLSNSVDYGQLKTGRREESVIFSMQTFVVKAASGVAVFLTGIGLDLIGLVGNTEETGPVAVQSTGTLLGLRLMMTVLPMLVLAGALVLFRRKFVLTDARAAEISAQLHGEEAHHD</sequence>
<dbReference type="PANTHER" id="PTHR11328:SF36">
    <property type="entry name" value="MELIBIOSE PERMEASE"/>
    <property type="match status" value="1"/>
</dbReference>
<feature type="transmembrane region" description="Helical" evidence="3">
    <location>
        <begin position="416"/>
        <end position="435"/>
    </location>
</feature>
<keyword evidence="3" id="KW-0472">Membrane</keyword>
<dbReference type="NCBIfam" id="TIGR00792">
    <property type="entry name" value="gph"/>
    <property type="match status" value="1"/>
</dbReference>
<dbReference type="Proteomes" id="UP000223709">
    <property type="component" value="Chromosome"/>
</dbReference>
<dbReference type="Gene3D" id="1.20.1250.20">
    <property type="entry name" value="MFS general substrate transporter like domains"/>
    <property type="match status" value="1"/>
</dbReference>
<proteinExistence type="predicted"/>
<name>A0A291T7V6_9FIRM</name>
<feature type="transmembrane region" description="Helical" evidence="3">
    <location>
        <begin position="181"/>
        <end position="201"/>
    </location>
</feature>
<protein>
    <submittedName>
        <fullName evidence="4">Sugar:sodium symporter</fullName>
    </submittedName>
</protein>
<dbReference type="InterPro" id="IPR036259">
    <property type="entry name" value="MFS_trans_sf"/>
</dbReference>
<dbReference type="AlphaFoldDB" id="A0A291T7V6"/>
<feature type="transmembrane region" description="Helical" evidence="3">
    <location>
        <begin position="31"/>
        <end position="54"/>
    </location>
</feature>
<keyword evidence="1" id="KW-0813">Transport</keyword>
<organism evidence="4 5">
    <name type="scientific">Faecalibacterium prausnitzii</name>
    <dbReference type="NCBI Taxonomy" id="853"/>
    <lineage>
        <taxon>Bacteria</taxon>
        <taxon>Bacillati</taxon>
        <taxon>Bacillota</taxon>
        <taxon>Clostridia</taxon>
        <taxon>Eubacteriales</taxon>
        <taxon>Oscillospiraceae</taxon>
        <taxon>Faecalibacterium</taxon>
    </lineage>
</organism>
<feature type="transmembrane region" description="Helical" evidence="3">
    <location>
        <begin position="331"/>
        <end position="352"/>
    </location>
</feature>
<evidence type="ECO:0000313" key="4">
    <source>
        <dbReference type="EMBL" id="ATL89253.1"/>
    </source>
</evidence>
<dbReference type="InterPro" id="IPR039672">
    <property type="entry name" value="MFS_2"/>
</dbReference>
<dbReference type="EMBL" id="CP023819">
    <property type="protein sequence ID" value="ATL89253.1"/>
    <property type="molecule type" value="Genomic_DNA"/>
</dbReference>
<feature type="transmembrane region" description="Helical" evidence="3">
    <location>
        <begin position="264"/>
        <end position="284"/>
    </location>
</feature>